<feature type="compositionally biased region" description="Basic and acidic residues" evidence="1">
    <location>
        <begin position="160"/>
        <end position="169"/>
    </location>
</feature>
<feature type="region of interest" description="Disordered" evidence="1">
    <location>
        <begin position="312"/>
        <end position="343"/>
    </location>
</feature>
<comment type="caution">
    <text evidence="2">The sequence shown here is derived from an EMBL/GenBank/DDBJ whole genome shotgun (WGS) entry which is preliminary data.</text>
</comment>
<accession>A0ABR0KGK3</accession>
<feature type="compositionally biased region" description="Basic and acidic residues" evidence="1">
    <location>
        <begin position="322"/>
        <end position="334"/>
    </location>
</feature>
<evidence type="ECO:0000313" key="3">
    <source>
        <dbReference type="Proteomes" id="UP001345013"/>
    </source>
</evidence>
<feature type="compositionally biased region" description="Basic and acidic residues" evidence="1">
    <location>
        <begin position="136"/>
        <end position="152"/>
    </location>
</feature>
<keyword evidence="3" id="KW-1185">Reference proteome</keyword>
<sequence>MEFNMRGYQAVIIPHLPANWEQVIGRDTASDLVSSNPNVGIAWVSSEAKVDPATGFLTNVLSAANHSGAYSYYPRTKQELADVATLQAGDAEDHAGIIQKLSPDFKRDLIRYLSAPTTNEAYTFALISMSKPSVEHLKRQADRDQDGPREAHQSVTVSESLRKRSEESRNMGVSLARTCRLLNADVKSMWLVDNIFMFYCPDQLNRFLKSTKPGSVLLSSWPRTFKHIVLVVKDRDSDPYHKKAVRHTTVVPLSPKAYPSPKDKKNDSDAGPSALNPVVTAGVLQTALLTTPSTHQYHPNANVPAAWYHIPAPIPASNQTPSDKDDQAYDEKRKQPVQPPETAGYRSDMLQWYRRVERSLLTANLNLKHQVRKGTDTANRNENNIPLFPSLADARRQSEQVRLSKLARKQSDVQGWYQGVKDLLETYKVERLDIVYEDGQAWLMAHTNGLGGTDLSRSQTGSIPEGLETFVAPEYERVMRFLGILFGGRTTNSG</sequence>
<reference evidence="2 3" key="1">
    <citation type="submission" date="2023-08" db="EMBL/GenBank/DDBJ databases">
        <title>Black Yeasts Isolated from many extreme environments.</title>
        <authorList>
            <person name="Coleine C."/>
            <person name="Stajich J.E."/>
            <person name="Selbmann L."/>
        </authorList>
    </citation>
    <scope>NUCLEOTIDE SEQUENCE [LARGE SCALE GENOMIC DNA]</scope>
    <source>
        <strain evidence="2 3">CCFEE 5885</strain>
    </source>
</reference>
<name>A0ABR0KGK3_9EURO</name>
<dbReference type="EMBL" id="JAVRRG010000025">
    <property type="protein sequence ID" value="KAK5095882.1"/>
    <property type="molecule type" value="Genomic_DNA"/>
</dbReference>
<feature type="region of interest" description="Disordered" evidence="1">
    <location>
        <begin position="136"/>
        <end position="169"/>
    </location>
</feature>
<proteinExistence type="predicted"/>
<organism evidence="2 3">
    <name type="scientific">Lithohypha guttulata</name>
    <dbReference type="NCBI Taxonomy" id="1690604"/>
    <lineage>
        <taxon>Eukaryota</taxon>
        <taxon>Fungi</taxon>
        <taxon>Dikarya</taxon>
        <taxon>Ascomycota</taxon>
        <taxon>Pezizomycotina</taxon>
        <taxon>Eurotiomycetes</taxon>
        <taxon>Chaetothyriomycetidae</taxon>
        <taxon>Chaetothyriales</taxon>
        <taxon>Trichomeriaceae</taxon>
        <taxon>Lithohypha</taxon>
    </lineage>
</organism>
<feature type="region of interest" description="Disordered" evidence="1">
    <location>
        <begin position="253"/>
        <end position="275"/>
    </location>
</feature>
<protein>
    <submittedName>
        <fullName evidence="2">Uncharacterized protein</fullName>
    </submittedName>
</protein>
<evidence type="ECO:0000256" key="1">
    <source>
        <dbReference type="SAM" id="MobiDB-lite"/>
    </source>
</evidence>
<gene>
    <name evidence="2" type="ORF">LTR24_002846</name>
</gene>
<dbReference type="Proteomes" id="UP001345013">
    <property type="component" value="Unassembled WGS sequence"/>
</dbReference>
<evidence type="ECO:0000313" key="2">
    <source>
        <dbReference type="EMBL" id="KAK5095882.1"/>
    </source>
</evidence>